<evidence type="ECO:0000313" key="3">
    <source>
        <dbReference type="Proteomes" id="UP000239590"/>
    </source>
</evidence>
<dbReference type="OrthoDB" id="997066at2"/>
<protein>
    <submittedName>
        <fullName evidence="2">DUF4440 domain-containing protein</fullName>
    </submittedName>
</protein>
<evidence type="ECO:0000259" key="1">
    <source>
        <dbReference type="Pfam" id="PF14534"/>
    </source>
</evidence>
<dbReference type="Proteomes" id="UP000239590">
    <property type="component" value="Unassembled WGS sequence"/>
</dbReference>
<dbReference type="AlphaFoldDB" id="A0A2S7IPS3"/>
<dbReference type="Gene3D" id="3.10.450.50">
    <property type="match status" value="1"/>
</dbReference>
<proteinExistence type="predicted"/>
<keyword evidence="3" id="KW-1185">Reference proteome</keyword>
<dbReference type="EMBL" id="PTRA01000001">
    <property type="protein sequence ID" value="PQA59714.1"/>
    <property type="molecule type" value="Genomic_DNA"/>
</dbReference>
<accession>A0A2S7IPS3</accession>
<sequence>MQALEEIQHQEERLRMAMLQSDVETLDALIDDEVIVTDPAGYLLSKADDLAAHQSGQLRIESIIAQEVKIKVFLETAIVFALMKLRVWVGESAIEGLFRYTRVWHKTENGWQIVAAHISQAEG</sequence>
<dbReference type="Pfam" id="PF14534">
    <property type="entry name" value="DUF4440"/>
    <property type="match status" value="1"/>
</dbReference>
<dbReference type="InterPro" id="IPR027843">
    <property type="entry name" value="DUF4440"/>
</dbReference>
<organism evidence="2 3">
    <name type="scientific">Siphonobacter curvatus</name>
    <dbReference type="NCBI Taxonomy" id="2094562"/>
    <lineage>
        <taxon>Bacteria</taxon>
        <taxon>Pseudomonadati</taxon>
        <taxon>Bacteroidota</taxon>
        <taxon>Cytophagia</taxon>
        <taxon>Cytophagales</taxon>
        <taxon>Cytophagaceae</taxon>
        <taxon>Siphonobacter</taxon>
    </lineage>
</organism>
<dbReference type="InterPro" id="IPR032710">
    <property type="entry name" value="NTF2-like_dom_sf"/>
</dbReference>
<feature type="domain" description="DUF4440" evidence="1">
    <location>
        <begin position="7"/>
        <end position="113"/>
    </location>
</feature>
<name>A0A2S7IPS3_9BACT</name>
<dbReference type="RefSeq" id="WP_104711419.1">
    <property type="nucleotide sequence ID" value="NZ_PTRA01000001.1"/>
</dbReference>
<comment type="caution">
    <text evidence="2">The sequence shown here is derived from an EMBL/GenBank/DDBJ whole genome shotgun (WGS) entry which is preliminary data.</text>
</comment>
<gene>
    <name evidence="2" type="ORF">C5O19_08800</name>
</gene>
<reference evidence="3" key="1">
    <citation type="submission" date="2018-02" db="EMBL/GenBank/DDBJ databases">
        <title>Genome sequencing of Solimonas sp. HR-BB.</title>
        <authorList>
            <person name="Lee Y."/>
            <person name="Jeon C.O."/>
        </authorList>
    </citation>
    <scope>NUCLEOTIDE SEQUENCE [LARGE SCALE GENOMIC DNA]</scope>
    <source>
        <strain evidence="3">HR-U</strain>
    </source>
</reference>
<dbReference type="SUPFAM" id="SSF54427">
    <property type="entry name" value="NTF2-like"/>
    <property type="match status" value="1"/>
</dbReference>
<evidence type="ECO:0000313" key="2">
    <source>
        <dbReference type="EMBL" id="PQA59714.1"/>
    </source>
</evidence>